<organism evidence="2">
    <name type="scientific">Rhizophora mucronata</name>
    <name type="common">Asiatic mangrove</name>
    <dbReference type="NCBI Taxonomy" id="61149"/>
    <lineage>
        <taxon>Eukaryota</taxon>
        <taxon>Viridiplantae</taxon>
        <taxon>Streptophyta</taxon>
        <taxon>Embryophyta</taxon>
        <taxon>Tracheophyta</taxon>
        <taxon>Spermatophyta</taxon>
        <taxon>Magnoliopsida</taxon>
        <taxon>eudicotyledons</taxon>
        <taxon>Gunneridae</taxon>
        <taxon>Pentapetalae</taxon>
        <taxon>rosids</taxon>
        <taxon>fabids</taxon>
        <taxon>Malpighiales</taxon>
        <taxon>Rhizophoraceae</taxon>
        <taxon>Rhizophora</taxon>
    </lineage>
</organism>
<evidence type="ECO:0000256" key="1">
    <source>
        <dbReference type="SAM" id="Phobius"/>
    </source>
</evidence>
<keyword evidence="1" id="KW-0472">Membrane</keyword>
<sequence>MKLRFRSLVYGIEYCLLFLPFSCSVLFKVPSCGDILILRMLLMVIACKFEKLFRVDMFFMF</sequence>
<keyword evidence="1" id="KW-1133">Transmembrane helix</keyword>
<protein>
    <submittedName>
        <fullName evidence="2">Uncharacterized protein</fullName>
    </submittedName>
</protein>
<dbReference type="AlphaFoldDB" id="A0A2P2KLL3"/>
<reference evidence="2" key="1">
    <citation type="submission" date="2018-02" db="EMBL/GenBank/DDBJ databases">
        <title>Rhizophora mucronata_Transcriptome.</title>
        <authorList>
            <person name="Meera S.P."/>
            <person name="Sreeshan A."/>
            <person name="Augustine A."/>
        </authorList>
    </citation>
    <scope>NUCLEOTIDE SEQUENCE</scope>
    <source>
        <tissue evidence="2">Leaf</tissue>
    </source>
</reference>
<proteinExistence type="predicted"/>
<feature type="transmembrane region" description="Helical" evidence="1">
    <location>
        <begin position="7"/>
        <end position="29"/>
    </location>
</feature>
<keyword evidence="1" id="KW-0812">Transmembrane</keyword>
<dbReference type="EMBL" id="GGEC01026116">
    <property type="protein sequence ID" value="MBX06600.1"/>
    <property type="molecule type" value="Transcribed_RNA"/>
</dbReference>
<name>A0A2P2KLL3_RHIMU</name>
<accession>A0A2P2KLL3</accession>
<evidence type="ECO:0000313" key="2">
    <source>
        <dbReference type="EMBL" id="MBX06600.1"/>
    </source>
</evidence>